<keyword evidence="2" id="KW-1185">Reference proteome</keyword>
<gene>
    <name evidence="1" type="ORF">C1H46_035621</name>
</gene>
<dbReference type="Proteomes" id="UP000315295">
    <property type="component" value="Unassembled WGS sequence"/>
</dbReference>
<evidence type="ECO:0000313" key="2">
    <source>
        <dbReference type="Proteomes" id="UP000315295"/>
    </source>
</evidence>
<comment type="caution">
    <text evidence="1">The sequence shown here is derived from an EMBL/GenBank/DDBJ whole genome shotgun (WGS) entry which is preliminary data.</text>
</comment>
<organism evidence="1 2">
    <name type="scientific">Malus baccata</name>
    <name type="common">Siberian crab apple</name>
    <name type="synonym">Pyrus baccata</name>
    <dbReference type="NCBI Taxonomy" id="106549"/>
    <lineage>
        <taxon>Eukaryota</taxon>
        <taxon>Viridiplantae</taxon>
        <taxon>Streptophyta</taxon>
        <taxon>Embryophyta</taxon>
        <taxon>Tracheophyta</taxon>
        <taxon>Spermatophyta</taxon>
        <taxon>Magnoliopsida</taxon>
        <taxon>eudicotyledons</taxon>
        <taxon>Gunneridae</taxon>
        <taxon>Pentapetalae</taxon>
        <taxon>rosids</taxon>
        <taxon>fabids</taxon>
        <taxon>Rosales</taxon>
        <taxon>Rosaceae</taxon>
        <taxon>Amygdaloideae</taxon>
        <taxon>Maleae</taxon>
        <taxon>Malus</taxon>
    </lineage>
</organism>
<evidence type="ECO:0000313" key="1">
    <source>
        <dbReference type="EMBL" id="TQD78841.1"/>
    </source>
</evidence>
<name>A0A540KX79_MALBA</name>
<dbReference type="EMBL" id="VIEB01000888">
    <property type="protein sequence ID" value="TQD78841.1"/>
    <property type="molecule type" value="Genomic_DNA"/>
</dbReference>
<proteinExistence type="predicted"/>
<reference evidence="1 2" key="1">
    <citation type="journal article" date="2019" name="G3 (Bethesda)">
        <title>Sequencing of a Wild Apple (Malus baccata) Genome Unravels the Differences Between Cultivated and Wild Apple Species Regarding Disease Resistance and Cold Tolerance.</title>
        <authorList>
            <person name="Chen X."/>
        </authorList>
    </citation>
    <scope>NUCLEOTIDE SEQUENCE [LARGE SCALE GENOMIC DNA]</scope>
    <source>
        <strain evidence="2">cv. Shandingzi</strain>
        <tissue evidence="1">Leaves</tissue>
    </source>
</reference>
<accession>A0A540KX79</accession>
<sequence>MERIVGMLMECKELMEKIVDGQNRFLGFRLVAVEHLHNFQFVPNTETHDAVSISAEGNKIF</sequence>
<protein>
    <submittedName>
        <fullName evidence="1">Uncharacterized protein</fullName>
    </submittedName>
</protein>
<dbReference type="AlphaFoldDB" id="A0A540KX79"/>